<feature type="transmembrane region" description="Helical" evidence="1">
    <location>
        <begin position="6"/>
        <end position="26"/>
    </location>
</feature>
<proteinExistence type="predicted"/>
<keyword evidence="1" id="KW-0812">Transmembrane</keyword>
<keyword evidence="3" id="KW-1185">Reference proteome</keyword>
<evidence type="ECO:0000256" key="1">
    <source>
        <dbReference type="SAM" id="Phobius"/>
    </source>
</evidence>
<dbReference type="AlphaFoldDB" id="A0A6I3LGH0"/>
<keyword evidence="1" id="KW-0472">Membrane</keyword>
<accession>A0A6I3LGH0</accession>
<dbReference type="EMBL" id="WMJX01000023">
    <property type="protein sequence ID" value="MTG98599.1"/>
    <property type="molecule type" value="Genomic_DNA"/>
</dbReference>
<dbReference type="RefSeq" id="WP_155092621.1">
    <property type="nucleotide sequence ID" value="NZ_CP102754.1"/>
</dbReference>
<gene>
    <name evidence="2" type="ORF">GJV76_10750</name>
</gene>
<comment type="caution">
    <text evidence="2">The sequence shown here is derived from an EMBL/GenBank/DDBJ whole genome shotgun (WGS) entry which is preliminary data.</text>
</comment>
<organism evidence="2 3">
    <name type="scientific">Myroides albus</name>
    <dbReference type="NCBI Taxonomy" id="2562892"/>
    <lineage>
        <taxon>Bacteria</taxon>
        <taxon>Pseudomonadati</taxon>
        <taxon>Bacteroidota</taxon>
        <taxon>Flavobacteriia</taxon>
        <taxon>Flavobacteriales</taxon>
        <taxon>Flavobacteriaceae</taxon>
        <taxon>Myroides</taxon>
    </lineage>
</organism>
<evidence type="ECO:0000313" key="2">
    <source>
        <dbReference type="EMBL" id="MTG98599.1"/>
    </source>
</evidence>
<evidence type="ECO:0000313" key="3">
    <source>
        <dbReference type="Proteomes" id="UP000438760"/>
    </source>
</evidence>
<feature type="transmembrane region" description="Helical" evidence="1">
    <location>
        <begin position="38"/>
        <end position="56"/>
    </location>
</feature>
<keyword evidence="1" id="KW-1133">Transmembrane helix</keyword>
<sequence length="61" mass="7303">MFTEGQIKFAIFFIVTFAIVLIIVYRKDLKLHKVYYKNRLWVLLAFFAFIGSLFLLKNVLK</sequence>
<name>A0A6I3LGH0_9FLAO</name>
<protein>
    <submittedName>
        <fullName evidence="2">Uncharacterized protein</fullName>
    </submittedName>
</protein>
<dbReference type="Proteomes" id="UP000438760">
    <property type="component" value="Unassembled WGS sequence"/>
</dbReference>
<reference evidence="2 3" key="1">
    <citation type="submission" date="2019-11" db="EMBL/GenBank/DDBJ databases">
        <title>Genome of Strain BIT-d1.</title>
        <authorList>
            <person name="Yang Y."/>
        </authorList>
    </citation>
    <scope>NUCLEOTIDE SEQUENCE [LARGE SCALE GENOMIC DNA]</scope>
    <source>
        <strain evidence="2 3">BIT-d1</strain>
    </source>
</reference>
<dbReference type="OrthoDB" id="1179726at2"/>